<name>A0A9K3E6N0_HELAN</name>
<dbReference type="Gramene" id="mRNA:HanXRQr2_Chr14g0623571">
    <property type="protein sequence ID" value="CDS:HanXRQr2_Chr14g0623571.1"/>
    <property type="gene ID" value="HanXRQr2_Chr14g0623571"/>
</dbReference>
<reference evidence="1" key="2">
    <citation type="submission" date="2020-06" db="EMBL/GenBank/DDBJ databases">
        <title>Helianthus annuus Genome sequencing and assembly Release 2.</title>
        <authorList>
            <person name="Gouzy J."/>
            <person name="Langlade N."/>
            <person name="Munos S."/>
        </authorList>
    </citation>
    <scope>NUCLEOTIDE SEQUENCE</scope>
    <source>
        <tissue evidence="1">Leaves</tissue>
    </source>
</reference>
<reference evidence="1" key="1">
    <citation type="journal article" date="2017" name="Nature">
        <title>The sunflower genome provides insights into oil metabolism, flowering and Asterid evolution.</title>
        <authorList>
            <person name="Badouin H."/>
            <person name="Gouzy J."/>
            <person name="Grassa C.J."/>
            <person name="Murat F."/>
            <person name="Staton S.E."/>
            <person name="Cottret L."/>
            <person name="Lelandais-Briere C."/>
            <person name="Owens G.L."/>
            <person name="Carrere S."/>
            <person name="Mayjonade B."/>
            <person name="Legrand L."/>
            <person name="Gill N."/>
            <person name="Kane N.C."/>
            <person name="Bowers J.E."/>
            <person name="Hubner S."/>
            <person name="Bellec A."/>
            <person name="Berard A."/>
            <person name="Berges H."/>
            <person name="Blanchet N."/>
            <person name="Boniface M.C."/>
            <person name="Brunel D."/>
            <person name="Catrice O."/>
            <person name="Chaidir N."/>
            <person name="Claudel C."/>
            <person name="Donnadieu C."/>
            <person name="Faraut T."/>
            <person name="Fievet G."/>
            <person name="Helmstetter N."/>
            <person name="King M."/>
            <person name="Knapp S.J."/>
            <person name="Lai Z."/>
            <person name="Le Paslier M.C."/>
            <person name="Lippi Y."/>
            <person name="Lorenzon L."/>
            <person name="Mandel J.R."/>
            <person name="Marage G."/>
            <person name="Marchand G."/>
            <person name="Marquand E."/>
            <person name="Bret-Mestries E."/>
            <person name="Morien E."/>
            <person name="Nambeesan S."/>
            <person name="Nguyen T."/>
            <person name="Pegot-Espagnet P."/>
            <person name="Pouilly N."/>
            <person name="Raftis F."/>
            <person name="Sallet E."/>
            <person name="Schiex T."/>
            <person name="Thomas J."/>
            <person name="Vandecasteele C."/>
            <person name="Vares D."/>
            <person name="Vear F."/>
            <person name="Vautrin S."/>
            <person name="Crespi M."/>
            <person name="Mangin B."/>
            <person name="Burke J.M."/>
            <person name="Salse J."/>
            <person name="Munos S."/>
            <person name="Vincourt P."/>
            <person name="Rieseberg L.H."/>
            <person name="Langlade N.B."/>
        </authorList>
    </citation>
    <scope>NUCLEOTIDE SEQUENCE</scope>
    <source>
        <tissue evidence="1">Leaves</tissue>
    </source>
</reference>
<dbReference type="Proteomes" id="UP000215914">
    <property type="component" value="Unassembled WGS sequence"/>
</dbReference>
<sequence length="104" mass="11744">MGLGLGLRFGAWPLWRGFEAVGRASKVTWRDLNGHVSTHAPNPSPTIPHGREFFFPFHVLTNAQPKPHHTPQSKLNASVPVEQVLPNHHGRFCFFKSRDKTNKI</sequence>
<comment type="caution">
    <text evidence="1">The sequence shown here is derived from an EMBL/GenBank/DDBJ whole genome shotgun (WGS) entry which is preliminary data.</text>
</comment>
<dbReference type="EMBL" id="MNCJ02000329">
    <property type="protein sequence ID" value="KAF5767372.1"/>
    <property type="molecule type" value="Genomic_DNA"/>
</dbReference>
<evidence type="ECO:0000313" key="1">
    <source>
        <dbReference type="EMBL" id="KAF5767372.1"/>
    </source>
</evidence>
<dbReference type="AlphaFoldDB" id="A0A9K3E6N0"/>
<organism evidence="1 2">
    <name type="scientific">Helianthus annuus</name>
    <name type="common">Common sunflower</name>
    <dbReference type="NCBI Taxonomy" id="4232"/>
    <lineage>
        <taxon>Eukaryota</taxon>
        <taxon>Viridiplantae</taxon>
        <taxon>Streptophyta</taxon>
        <taxon>Embryophyta</taxon>
        <taxon>Tracheophyta</taxon>
        <taxon>Spermatophyta</taxon>
        <taxon>Magnoliopsida</taxon>
        <taxon>eudicotyledons</taxon>
        <taxon>Gunneridae</taxon>
        <taxon>Pentapetalae</taxon>
        <taxon>asterids</taxon>
        <taxon>campanulids</taxon>
        <taxon>Asterales</taxon>
        <taxon>Asteraceae</taxon>
        <taxon>Asteroideae</taxon>
        <taxon>Heliantheae alliance</taxon>
        <taxon>Heliantheae</taxon>
        <taxon>Helianthus</taxon>
    </lineage>
</organism>
<evidence type="ECO:0000313" key="2">
    <source>
        <dbReference type="Proteomes" id="UP000215914"/>
    </source>
</evidence>
<accession>A0A9K3E6N0</accession>
<gene>
    <name evidence="1" type="ORF">HanXRQr2_Chr14g0623571</name>
</gene>
<proteinExistence type="predicted"/>
<protein>
    <submittedName>
        <fullName evidence="1">Uncharacterized protein</fullName>
    </submittedName>
</protein>
<keyword evidence="2" id="KW-1185">Reference proteome</keyword>